<accession>A0A0K2V765</accession>
<sequence>MEAYITRKQLFTGKEPMERNAISPPVPSISRTPKKTCILHPHSSHTTSECRVIQEQLAKEKESPRPPVHQRKSNNERKGTRWNVNALKTVKKTN</sequence>
<reference evidence="2" key="1">
    <citation type="submission" date="2014-05" db="EMBL/GenBank/DDBJ databases">
        <authorList>
            <person name="Chronopoulou M."/>
        </authorList>
    </citation>
    <scope>NUCLEOTIDE SEQUENCE</scope>
    <source>
        <tissue evidence="2">Whole organism</tissue>
    </source>
</reference>
<feature type="region of interest" description="Disordered" evidence="1">
    <location>
        <begin position="58"/>
        <end position="94"/>
    </location>
</feature>
<feature type="region of interest" description="Disordered" evidence="1">
    <location>
        <begin position="15"/>
        <end position="34"/>
    </location>
</feature>
<dbReference type="AlphaFoldDB" id="A0A0K2V765"/>
<proteinExistence type="predicted"/>
<organism evidence="2">
    <name type="scientific">Lepeophtheirus salmonis</name>
    <name type="common">Salmon louse</name>
    <name type="synonym">Caligus salmonis</name>
    <dbReference type="NCBI Taxonomy" id="72036"/>
    <lineage>
        <taxon>Eukaryota</taxon>
        <taxon>Metazoa</taxon>
        <taxon>Ecdysozoa</taxon>
        <taxon>Arthropoda</taxon>
        <taxon>Crustacea</taxon>
        <taxon>Multicrustacea</taxon>
        <taxon>Hexanauplia</taxon>
        <taxon>Copepoda</taxon>
        <taxon>Siphonostomatoida</taxon>
        <taxon>Caligidae</taxon>
        <taxon>Lepeophtheirus</taxon>
    </lineage>
</organism>
<evidence type="ECO:0000313" key="2">
    <source>
        <dbReference type="EMBL" id="CDW46358.1"/>
    </source>
</evidence>
<name>A0A0K2V765_LEPSM</name>
<evidence type="ECO:0000256" key="1">
    <source>
        <dbReference type="SAM" id="MobiDB-lite"/>
    </source>
</evidence>
<protein>
    <submittedName>
        <fullName evidence="2">Uncharacterized protein</fullName>
    </submittedName>
</protein>
<dbReference type="EMBL" id="HACA01028996">
    <property type="protein sequence ID" value="CDW46357.1"/>
    <property type="molecule type" value="Transcribed_RNA"/>
</dbReference>
<dbReference type="EMBL" id="HACA01028997">
    <property type="protein sequence ID" value="CDW46358.1"/>
    <property type="molecule type" value="Transcribed_RNA"/>
</dbReference>